<feature type="transmembrane region" description="Helical" evidence="13">
    <location>
        <begin position="278"/>
        <end position="298"/>
    </location>
</feature>
<evidence type="ECO:0000256" key="5">
    <source>
        <dbReference type="ARBA" id="ARBA00022692"/>
    </source>
</evidence>
<dbReference type="GO" id="GO:0004222">
    <property type="term" value="F:metalloendopeptidase activity"/>
    <property type="evidence" value="ECO:0007669"/>
    <property type="project" value="InterPro"/>
</dbReference>
<dbReference type="InterPro" id="IPR050083">
    <property type="entry name" value="HtpX_protease"/>
</dbReference>
<comment type="cofactor">
    <cofactor evidence="1">
        <name>Zn(2+)</name>
        <dbReference type="ChEBI" id="CHEBI:29105"/>
    </cofactor>
</comment>
<evidence type="ECO:0000256" key="3">
    <source>
        <dbReference type="ARBA" id="ARBA00022475"/>
    </source>
</evidence>
<dbReference type="Proteomes" id="UP000615026">
    <property type="component" value="Unassembled WGS sequence"/>
</dbReference>
<protein>
    <submittedName>
        <fullName evidence="15">M48 family metalloprotease</fullName>
    </submittedName>
</protein>
<dbReference type="GO" id="GO:0006508">
    <property type="term" value="P:proteolysis"/>
    <property type="evidence" value="ECO:0007669"/>
    <property type="project" value="UniProtKB-KW"/>
</dbReference>
<evidence type="ECO:0000256" key="4">
    <source>
        <dbReference type="ARBA" id="ARBA00022670"/>
    </source>
</evidence>
<keyword evidence="9 13" id="KW-1133">Transmembrane helix</keyword>
<gene>
    <name evidence="15" type="ORF">IQ260_23310</name>
</gene>
<keyword evidence="10 15" id="KW-0482">Metalloprotease</keyword>
<dbReference type="Gene3D" id="3.30.2010.10">
    <property type="entry name" value="Metalloproteases ('zincins'), catalytic domain"/>
    <property type="match status" value="1"/>
</dbReference>
<dbReference type="Pfam" id="PF01435">
    <property type="entry name" value="Peptidase_M48"/>
    <property type="match status" value="1"/>
</dbReference>
<evidence type="ECO:0000256" key="11">
    <source>
        <dbReference type="ARBA" id="ARBA00023136"/>
    </source>
</evidence>
<organism evidence="15 16">
    <name type="scientific">Leptolyngbya cf. ectocarpi LEGE 11479</name>
    <dbReference type="NCBI Taxonomy" id="1828722"/>
    <lineage>
        <taxon>Bacteria</taxon>
        <taxon>Bacillati</taxon>
        <taxon>Cyanobacteriota</taxon>
        <taxon>Cyanophyceae</taxon>
        <taxon>Leptolyngbyales</taxon>
        <taxon>Leptolyngbyaceae</taxon>
        <taxon>Leptolyngbya group</taxon>
        <taxon>Leptolyngbya</taxon>
    </lineage>
</organism>
<proteinExistence type="predicted"/>
<evidence type="ECO:0000313" key="15">
    <source>
        <dbReference type="EMBL" id="MBE9069579.1"/>
    </source>
</evidence>
<evidence type="ECO:0000256" key="12">
    <source>
        <dbReference type="SAM" id="MobiDB-lite"/>
    </source>
</evidence>
<feature type="transmembrane region" description="Helical" evidence="13">
    <location>
        <begin position="760"/>
        <end position="778"/>
    </location>
</feature>
<reference evidence="15" key="1">
    <citation type="submission" date="2020-10" db="EMBL/GenBank/DDBJ databases">
        <authorList>
            <person name="Castelo-Branco R."/>
            <person name="Eusebio N."/>
            <person name="Adriana R."/>
            <person name="Vieira A."/>
            <person name="Brugerolle De Fraissinette N."/>
            <person name="Rezende De Castro R."/>
            <person name="Schneider M.P."/>
            <person name="Vasconcelos V."/>
            <person name="Leao P.N."/>
        </authorList>
    </citation>
    <scope>NUCLEOTIDE SEQUENCE</scope>
    <source>
        <strain evidence="15">LEGE 11479</strain>
    </source>
</reference>
<feature type="transmembrane region" description="Helical" evidence="13">
    <location>
        <begin position="429"/>
        <end position="448"/>
    </location>
</feature>
<evidence type="ECO:0000313" key="16">
    <source>
        <dbReference type="Proteomes" id="UP000615026"/>
    </source>
</evidence>
<evidence type="ECO:0000256" key="6">
    <source>
        <dbReference type="ARBA" id="ARBA00022723"/>
    </source>
</evidence>
<feature type="compositionally biased region" description="Polar residues" evidence="12">
    <location>
        <begin position="165"/>
        <end position="175"/>
    </location>
</feature>
<keyword evidence="16" id="KW-1185">Reference proteome</keyword>
<evidence type="ECO:0000256" key="1">
    <source>
        <dbReference type="ARBA" id="ARBA00001947"/>
    </source>
</evidence>
<feature type="domain" description="Peptidase M48" evidence="14">
    <location>
        <begin position="351"/>
        <end position="544"/>
    </location>
</feature>
<feature type="transmembrane region" description="Helical" evidence="13">
    <location>
        <begin position="228"/>
        <end position="258"/>
    </location>
</feature>
<dbReference type="InterPro" id="IPR001915">
    <property type="entry name" value="Peptidase_M48"/>
</dbReference>
<keyword evidence="4" id="KW-0645">Protease</keyword>
<evidence type="ECO:0000256" key="9">
    <source>
        <dbReference type="ARBA" id="ARBA00022989"/>
    </source>
</evidence>
<dbReference type="Gene3D" id="1.25.40.10">
    <property type="entry name" value="Tetratricopeptide repeat domain"/>
    <property type="match status" value="1"/>
</dbReference>
<keyword evidence="3" id="KW-1003">Cell membrane</keyword>
<evidence type="ECO:0000259" key="14">
    <source>
        <dbReference type="Pfam" id="PF01435"/>
    </source>
</evidence>
<dbReference type="EMBL" id="JADEXP010000293">
    <property type="protein sequence ID" value="MBE9069579.1"/>
    <property type="molecule type" value="Genomic_DNA"/>
</dbReference>
<keyword evidence="6" id="KW-0479">Metal-binding</keyword>
<keyword evidence="8" id="KW-0862">Zinc</keyword>
<keyword evidence="11 13" id="KW-0472">Membrane</keyword>
<comment type="caution">
    <text evidence="15">The sequence shown here is derived from an EMBL/GenBank/DDBJ whole genome shotgun (WGS) entry which is preliminary data.</text>
</comment>
<feature type="transmembrane region" description="Helical" evidence="13">
    <location>
        <begin position="619"/>
        <end position="636"/>
    </location>
</feature>
<name>A0A929FC31_LEPEC</name>
<evidence type="ECO:0000256" key="8">
    <source>
        <dbReference type="ARBA" id="ARBA00022833"/>
    </source>
</evidence>
<sequence>MDLERSPDQLIKAGLAALKHKDYGRAIALFQQLHQADDTSTAHRLKAQMGLIRVYAAQGATQQAQALCQPLLKNRSQTIRQWAQEQLHQLASTASQDAIESGANPSSTSGFVPEATGFIPLTPNNAAADVGENIATSPSSLFHYQTLNSERKLSAIDTHAHGSSAEANSSATPSPRQVAPAEKFNQPPPQPPRARASKVTTDDGPHQWPQGDRLSTLKSLGKVNGGPLWIAQLVTVPMLFFVVRWLWQVALAVIRSYLQFLDRLLPLDLRPASFFWQPHTWAVLICLSLLTIAAPWLWPLWLRPAETVTSTALEKYSPEAVQLLRRFCNKRRWPLPKIQLLTSDLPIIVSYGWRPRYGRLVVSQGLLDGLAPDELAAIIMYEMSHWSNWDWVFFSTHGLLLQSCHRVYWFLARWGESRPFILKNTAGTFATLSYGIFWLLAQVGCGLARTRIPYRDRSAAELTGNPNGLVRALAKLSLAMGKAVQTQGYTPPLLESLELMLPVSPDESTSIQQFAWGAFNPLRHWLSINQGHPPLGDRLYTLSAYGRHWRLKPSLNFAQLSLKQGPRHFSRRDWQTLLMQGGAWSGLVVGLGVALLMWLVGAIATSLDFPLLAWLHRDFSILVSMPLIGAATGQLLRINTFFPEIAPSLAAHESQLTIGQTNPKLTPLSSIPIKINGTLTGRPLLANWLGQEWRLRTSYGSIKLHHTSYFGPLSNLMGLNPLRNQSLQVTGWLRRGHHLWIDIERLRTPRNHITLAQHPSWSFTISFLLLGYGLWIMFRGG</sequence>
<evidence type="ECO:0000256" key="13">
    <source>
        <dbReference type="SAM" id="Phobius"/>
    </source>
</evidence>
<evidence type="ECO:0000256" key="2">
    <source>
        <dbReference type="ARBA" id="ARBA00004651"/>
    </source>
</evidence>
<dbReference type="PANTHER" id="PTHR43221:SF1">
    <property type="entry name" value="PROTEASE HTPX"/>
    <property type="match status" value="1"/>
</dbReference>
<keyword evidence="7" id="KW-0378">Hydrolase</keyword>
<dbReference type="GO" id="GO:0046872">
    <property type="term" value="F:metal ion binding"/>
    <property type="evidence" value="ECO:0007669"/>
    <property type="project" value="UniProtKB-KW"/>
</dbReference>
<dbReference type="AlphaFoldDB" id="A0A929FC31"/>
<dbReference type="GO" id="GO:0005886">
    <property type="term" value="C:plasma membrane"/>
    <property type="evidence" value="ECO:0007669"/>
    <property type="project" value="UniProtKB-SubCell"/>
</dbReference>
<keyword evidence="5 13" id="KW-0812">Transmembrane</keyword>
<evidence type="ECO:0000256" key="10">
    <source>
        <dbReference type="ARBA" id="ARBA00023049"/>
    </source>
</evidence>
<comment type="subcellular location">
    <subcellularLocation>
        <location evidence="2">Cell membrane</location>
        <topology evidence="2">Multi-pass membrane protein</topology>
    </subcellularLocation>
</comment>
<accession>A0A929FC31</accession>
<feature type="transmembrane region" description="Helical" evidence="13">
    <location>
        <begin position="577"/>
        <end position="599"/>
    </location>
</feature>
<feature type="region of interest" description="Disordered" evidence="12">
    <location>
        <begin position="161"/>
        <end position="211"/>
    </location>
</feature>
<evidence type="ECO:0000256" key="7">
    <source>
        <dbReference type="ARBA" id="ARBA00022801"/>
    </source>
</evidence>
<dbReference type="PANTHER" id="PTHR43221">
    <property type="entry name" value="PROTEASE HTPX"/>
    <property type="match status" value="1"/>
</dbReference>
<dbReference type="Pfam" id="PF14559">
    <property type="entry name" value="TPR_19"/>
    <property type="match status" value="1"/>
</dbReference>
<dbReference type="InterPro" id="IPR011990">
    <property type="entry name" value="TPR-like_helical_dom_sf"/>
</dbReference>